<organism evidence="2 3">
    <name type="scientific">Tritrichomonas foetus</name>
    <dbReference type="NCBI Taxonomy" id="1144522"/>
    <lineage>
        <taxon>Eukaryota</taxon>
        <taxon>Metamonada</taxon>
        <taxon>Parabasalia</taxon>
        <taxon>Tritrichomonadida</taxon>
        <taxon>Tritrichomonadidae</taxon>
        <taxon>Tritrichomonas</taxon>
    </lineage>
</organism>
<keyword evidence="3" id="KW-1185">Reference proteome</keyword>
<dbReference type="AlphaFoldDB" id="A0A1J4JWA6"/>
<dbReference type="VEuPathDB" id="TrichDB:TRFO_06652"/>
<dbReference type="InterPro" id="IPR012677">
    <property type="entry name" value="Nucleotide-bd_a/b_plait_sf"/>
</dbReference>
<proteinExistence type="predicted"/>
<feature type="region of interest" description="Disordered" evidence="1">
    <location>
        <begin position="507"/>
        <end position="526"/>
    </location>
</feature>
<accession>A0A1J4JWA6</accession>
<dbReference type="SUPFAM" id="SSF54928">
    <property type="entry name" value="RNA-binding domain, RBD"/>
    <property type="match status" value="2"/>
</dbReference>
<dbReference type="EMBL" id="MLAK01000827">
    <property type="protein sequence ID" value="OHT03425.1"/>
    <property type="molecule type" value="Genomic_DNA"/>
</dbReference>
<protein>
    <recommendedName>
        <fullName evidence="4">RRM domain-containing protein</fullName>
    </recommendedName>
</protein>
<feature type="compositionally biased region" description="Polar residues" evidence="1">
    <location>
        <begin position="565"/>
        <end position="581"/>
    </location>
</feature>
<sequence length="607" mass="70399">MNLLCSKYYTIFNLEEQDCIHLIDVSQSQDLKFLGRWKSFPIFEFNTAITPPQFFDFIHETLKFPINEQDIFQILPYSISQNINRLFFCHIPENLRAQKPFEEFMNCFSDKIKVTETFKYNLFTVNFNDNEAALRTISFMKKLPIGIQVSDDLFDLPIIRFSNLPEKIKEDEFKETFCDGINTYFCQINRVHDRKSHATLLVETVDIAQELLNRYNFSDMYDPRNPIYVNWYVDKETMESIERWKIKIILEEDLEDYKFRQMVEDFGPVFKSSVVFPEEKEDIYGFVTFIHSESAHNLIQSNIFQASYCNTLLTLYNFPPETTEDNVREFLAELNLTISKIEIGNKKMKNDHFPFFNVTFASYEGIDQTIALIDHKPFLLNDRNPMKVYAVVPGYKINITMGKYKEAIRKIHSMNTLLISNIPTGFSANNAMDLCHPYGQINYIGIEKKKDNDTVSLIVTFNDSSNYTRAVNDLHELNYKGNKLLAGKFLGRSGAGTYQAKKTTPLLEPSNINHSTKSHKTSNSGNSVKTLVSIRNDDDEVAGKATIIQSPFNELNSRQEEMESENNGGNCFRNSPKNTTKTNDLQKKFQINIQRTPPNNPLIIQKK</sequence>
<dbReference type="GO" id="GO:0003676">
    <property type="term" value="F:nucleic acid binding"/>
    <property type="evidence" value="ECO:0007669"/>
    <property type="project" value="InterPro"/>
</dbReference>
<comment type="caution">
    <text evidence="2">The sequence shown here is derived from an EMBL/GenBank/DDBJ whole genome shotgun (WGS) entry which is preliminary data.</text>
</comment>
<dbReference type="RefSeq" id="XP_068356561.1">
    <property type="nucleotide sequence ID" value="XM_068493222.1"/>
</dbReference>
<dbReference type="Proteomes" id="UP000179807">
    <property type="component" value="Unassembled WGS sequence"/>
</dbReference>
<evidence type="ECO:0000313" key="3">
    <source>
        <dbReference type="Proteomes" id="UP000179807"/>
    </source>
</evidence>
<dbReference type="GeneID" id="94827926"/>
<name>A0A1J4JWA6_9EUKA</name>
<evidence type="ECO:0008006" key="4">
    <source>
        <dbReference type="Google" id="ProtNLM"/>
    </source>
</evidence>
<feature type="region of interest" description="Disordered" evidence="1">
    <location>
        <begin position="551"/>
        <end position="581"/>
    </location>
</feature>
<feature type="compositionally biased region" description="Polar residues" evidence="1">
    <location>
        <begin position="510"/>
        <end position="526"/>
    </location>
</feature>
<evidence type="ECO:0000256" key="1">
    <source>
        <dbReference type="SAM" id="MobiDB-lite"/>
    </source>
</evidence>
<dbReference type="CDD" id="cd00590">
    <property type="entry name" value="RRM_SF"/>
    <property type="match status" value="1"/>
</dbReference>
<dbReference type="InterPro" id="IPR035979">
    <property type="entry name" value="RBD_domain_sf"/>
</dbReference>
<evidence type="ECO:0000313" key="2">
    <source>
        <dbReference type="EMBL" id="OHT03425.1"/>
    </source>
</evidence>
<gene>
    <name evidence="2" type="ORF">TRFO_06652</name>
</gene>
<dbReference type="Gene3D" id="3.30.70.330">
    <property type="match status" value="3"/>
</dbReference>
<reference evidence="2" key="1">
    <citation type="submission" date="2016-10" db="EMBL/GenBank/DDBJ databases">
        <authorList>
            <person name="Benchimol M."/>
            <person name="Almeida L.G."/>
            <person name="Vasconcelos A.T."/>
            <person name="Perreira-Neves A."/>
            <person name="Rosa I.A."/>
            <person name="Tasca T."/>
            <person name="Bogo M.R."/>
            <person name="de Souza W."/>
        </authorList>
    </citation>
    <scope>NUCLEOTIDE SEQUENCE [LARGE SCALE GENOMIC DNA]</scope>
    <source>
        <strain evidence="2">K</strain>
    </source>
</reference>